<evidence type="ECO:0000313" key="2">
    <source>
        <dbReference type="EMBL" id="KHJ68223.1"/>
    </source>
</evidence>
<comment type="caution">
    <text evidence="2">The sequence shown here is derived from an EMBL/GenBank/DDBJ whole genome shotgun (WGS) entry which is preliminary data.</text>
</comment>
<dbReference type="NCBIfam" id="TIGR02112">
    <property type="entry name" value="cyd_oper_ybgE"/>
    <property type="match status" value="1"/>
</dbReference>
<dbReference type="EMBL" id="JTJJ01000033">
    <property type="protein sequence ID" value="KHJ68223.1"/>
    <property type="molecule type" value="Genomic_DNA"/>
</dbReference>
<dbReference type="InterPro" id="IPR011846">
    <property type="entry name" value="Cyd_oper_YbgE"/>
</dbReference>
<proteinExistence type="predicted"/>
<dbReference type="AlphaFoldDB" id="A0A0B1R5D2"/>
<accession>A0A0B1R5D2</accession>
<dbReference type="PROSITE" id="PS51257">
    <property type="entry name" value="PROKAR_LIPOPROTEIN"/>
    <property type="match status" value="1"/>
</dbReference>
<sequence>MRTLIQTLYRLMDKGPLRALSLILALWLAGCVIWQPSRFAARTSELAIWHGLLLIWAVCAGVIHGTGFRPLQTRWRAVFSPLPAMLVLVLGIYWFYH</sequence>
<feature type="transmembrane region" description="Helical" evidence="1">
    <location>
        <begin position="77"/>
        <end position="96"/>
    </location>
</feature>
<keyword evidence="1" id="KW-1133">Transmembrane helix</keyword>
<evidence type="ECO:0000313" key="3">
    <source>
        <dbReference type="Proteomes" id="UP000030853"/>
    </source>
</evidence>
<dbReference type="Pfam" id="PF09600">
    <property type="entry name" value="Cyd_oper_YbgE"/>
    <property type="match status" value="1"/>
</dbReference>
<feature type="transmembrane region" description="Helical" evidence="1">
    <location>
        <begin position="47"/>
        <end position="65"/>
    </location>
</feature>
<organism evidence="2 3">
    <name type="scientific">Pantoea rodasii</name>
    <dbReference type="NCBI Taxonomy" id="1076549"/>
    <lineage>
        <taxon>Bacteria</taxon>
        <taxon>Pseudomonadati</taxon>
        <taxon>Pseudomonadota</taxon>
        <taxon>Gammaproteobacteria</taxon>
        <taxon>Enterobacterales</taxon>
        <taxon>Erwiniaceae</taxon>
        <taxon>Pantoea</taxon>
    </lineage>
</organism>
<keyword evidence="1" id="KW-0812">Transmembrane</keyword>
<dbReference type="Proteomes" id="UP000030853">
    <property type="component" value="Unassembled WGS sequence"/>
</dbReference>
<evidence type="ECO:0000256" key="1">
    <source>
        <dbReference type="SAM" id="Phobius"/>
    </source>
</evidence>
<feature type="transmembrane region" description="Helical" evidence="1">
    <location>
        <begin position="16"/>
        <end position="35"/>
    </location>
</feature>
<name>A0A0B1R5D2_9GAMM</name>
<dbReference type="NCBIfam" id="NF007881">
    <property type="entry name" value="PRK10588.1"/>
    <property type="match status" value="1"/>
</dbReference>
<keyword evidence="1" id="KW-0472">Membrane</keyword>
<gene>
    <name evidence="2" type="ORF">QU24_09390</name>
</gene>
<protein>
    <submittedName>
        <fullName evidence="2">Cytochrome bd biosynthesis protein</fullName>
    </submittedName>
</protein>
<reference evidence="2 3" key="1">
    <citation type="submission" date="2014-11" db="EMBL/GenBank/DDBJ databases">
        <title>Genome sequencing of Pantoea rodasii ND03.</title>
        <authorList>
            <person name="Muhamad Yunos N.Y."/>
            <person name="Chan K.-G."/>
        </authorList>
    </citation>
    <scope>NUCLEOTIDE SEQUENCE [LARGE SCALE GENOMIC DNA]</scope>
    <source>
        <strain evidence="2 3">ND03</strain>
    </source>
</reference>
<dbReference type="RefSeq" id="WP_039330427.1">
    <property type="nucleotide sequence ID" value="NZ_JTJJ01000033.1"/>
</dbReference>